<evidence type="ECO:0000256" key="6">
    <source>
        <dbReference type="ARBA" id="ARBA00023004"/>
    </source>
</evidence>
<evidence type="ECO:0000259" key="9">
    <source>
        <dbReference type="PROSITE" id="PS51918"/>
    </source>
</evidence>
<dbReference type="InterPro" id="IPR013785">
    <property type="entry name" value="Aldolase_TIM"/>
</dbReference>
<gene>
    <name evidence="10" type="primary">hemZ_2</name>
    <name evidence="10" type="ORF">ERS852480_04195</name>
</gene>
<keyword evidence="7" id="KW-0411">Iron-sulfur</keyword>
<comment type="similarity">
    <text evidence="1">Belongs to the anaerobic coproporphyrinogen-III oxidase family. HemW subfamily.</text>
</comment>
<dbReference type="SFLD" id="SFLDS00029">
    <property type="entry name" value="Radical_SAM"/>
    <property type="match status" value="1"/>
</dbReference>
<keyword evidence="8" id="KW-0143">Chaperone</keyword>
<dbReference type="InterPro" id="IPR010723">
    <property type="entry name" value="HemN_C"/>
</dbReference>
<dbReference type="PROSITE" id="PS51918">
    <property type="entry name" value="RADICAL_SAM"/>
    <property type="match status" value="1"/>
</dbReference>
<evidence type="ECO:0000256" key="2">
    <source>
        <dbReference type="ARBA" id="ARBA00017228"/>
    </source>
</evidence>
<dbReference type="PANTHER" id="PTHR13932">
    <property type="entry name" value="COPROPORPHYRINIGEN III OXIDASE"/>
    <property type="match status" value="1"/>
</dbReference>
<dbReference type="GO" id="GO:0005737">
    <property type="term" value="C:cytoplasm"/>
    <property type="evidence" value="ECO:0007669"/>
    <property type="project" value="InterPro"/>
</dbReference>
<dbReference type="SUPFAM" id="SSF102114">
    <property type="entry name" value="Radical SAM enzymes"/>
    <property type="match status" value="1"/>
</dbReference>
<dbReference type="SMART" id="SM00729">
    <property type="entry name" value="Elp3"/>
    <property type="match status" value="1"/>
</dbReference>
<evidence type="ECO:0000313" key="10">
    <source>
        <dbReference type="EMBL" id="CUP83445.1"/>
    </source>
</evidence>
<proteinExistence type="inferred from homology"/>
<dbReference type="GO" id="GO:0046872">
    <property type="term" value="F:metal ion binding"/>
    <property type="evidence" value="ECO:0007669"/>
    <property type="project" value="UniProtKB-KW"/>
</dbReference>
<keyword evidence="4" id="KW-0949">S-adenosyl-L-methionine</keyword>
<dbReference type="Pfam" id="PF04055">
    <property type="entry name" value="Radical_SAM"/>
    <property type="match status" value="1"/>
</dbReference>
<evidence type="ECO:0000256" key="3">
    <source>
        <dbReference type="ARBA" id="ARBA00022617"/>
    </source>
</evidence>
<dbReference type="AlphaFoldDB" id="A0A174RJY7"/>
<protein>
    <recommendedName>
        <fullName evidence="2">Heme chaperone HemW</fullName>
    </recommendedName>
</protein>
<evidence type="ECO:0000256" key="5">
    <source>
        <dbReference type="ARBA" id="ARBA00022723"/>
    </source>
</evidence>
<dbReference type="GO" id="GO:0006779">
    <property type="term" value="P:porphyrin-containing compound biosynthetic process"/>
    <property type="evidence" value="ECO:0007669"/>
    <property type="project" value="InterPro"/>
</dbReference>
<dbReference type="GO" id="GO:0051539">
    <property type="term" value="F:4 iron, 4 sulfur cluster binding"/>
    <property type="evidence" value="ECO:0007669"/>
    <property type="project" value="InterPro"/>
</dbReference>
<organism evidence="10 11">
    <name type="scientific">Enterocloster clostridioformis</name>
    <dbReference type="NCBI Taxonomy" id="1531"/>
    <lineage>
        <taxon>Bacteria</taxon>
        <taxon>Bacillati</taxon>
        <taxon>Bacillota</taxon>
        <taxon>Clostridia</taxon>
        <taxon>Lachnospirales</taxon>
        <taxon>Lachnospiraceae</taxon>
        <taxon>Enterocloster</taxon>
    </lineage>
</organism>
<keyword evidence="5" id="KW-0479">Metal-binding</keyword>
<dbReference type="InterPro" id="IPR007197">
    <property type="entry name" value="rSAM"/>
</dbReference>
<evidence type="ECO:0000256" key="4">
    <source>
        <dbReference type="ARBA" id="ARBA00022691"/>
    </source>
</evidence>
<dbReference type="Gene3D" id="3.20.20.70">
    <property type="entry name" value="Aldolase class I"/>
    <property type="match status" value="1"/>
</dbReference>
<sequence>MTNLQRKPLELYLHVPFCARKCLYCDFLSFRALASVHEAYTEQLIREIEVQGACCREYQVKTVFIGGGTPSVMEPCLIRDIMQALNRNFDIAADAEITIEVNPGTLLQNKLHIYRAAGINRLSIGLQSADNQELKDLGRIHTFEEFLKSYQCARMAGFTNVNVDLMSSIPGQTLERWKNTLRKVTMLKPEHISAYSLIVEEGTPFWDRYGKREEEETGLKTDDVCFLHPRGGRHTEQAPVPGKRAALYPALPDEETENRIYHFTRTFLAEQGYGRYEISNYAKPGRECLHNTGYWRGVPYLGLGLGSSSCMNGTRFSNERDLDTYLHLDFSEEGGSSALALLRGPVEELTREAQMEEFMFLGLRMTKGISEIDFVSMFGIKIEGIYGPVIERLIADGLLKREGVWISLTEWGMDVSNFVLSEFLL</sequence>
<dbReference type="InterPro" id="IPR006638">
    <property type="entry name" value="Elp3/MiaA/NifB-like_rSAM"/>
</dbReference>
<dbReference type="Proteomes" id="UP000095512">
    <property type="component" value="Unassembled WGS sequence"/>
</dbReference>
<dbReference type="InterPro" id="IPR058240">
    <property type="entry name" value="rSAM_sf"/>
</dbReference>
<name>A0A174RJY7_9FIRM</name>
<feature type="domain" description="Radical SAM core" evidence="9">
    <location>
        <begin position="3"/>
        <end position="233"/>
    </location>
</feature>
<evidence type="ECO:0000256" key="8">
    <source>
        <dbReference type="ARBA" id="ARBA00023186"/>
    </source>
</evidence>
<evidence type="ECO:0000313" key="11">
    <source>
        <dbReference type="Proteomes" id="UP000095512"/>
    </source>
</evidence>
<dbReference type="SFLD" id="SFLDG01065">
    <property type="entry name" value="anaerobic_coproporphyrinogen-I"/>
    <property type="match status" value="1"/>
</dbReference>
<keyword evidence="3" id="KW-0349">Heme</keyword>
<evidence type="ECO:0000256" key="7">
    <source>
        <dbReference type="ARBA" id="ARBA00023014"/>
    </source>
</evidence>
<accession>A0A174RJY7</accession>
<dbReference type="InterPro" id="IPR034505">
    <property type="entry name" value="Coproporphyrinogen-III_oxidase"/>
</dbReference>
<keyword evidence="6" id="KW-0408">Iron</keyword>
<keyword evidence="10" id="KW-0560">Oxidoreductase</keyword>
<dbReference type="RefSeq" id="WP_022203091.1">
    <property type="nucleotide sequence ID" value="NZ_CATYWZ010000061.1"/>
</dbReference>
<dbReference type="InterPro" id="IPR004559">
    <property type="entry name" value="HemW-like"/>
</dbReference>
<reference evidence="10 11" key="1">
    <citation type="submission" date="2015-09" db="EMBL/GenBank/DDBJ databases">
        <authorList>
            <consortium name="Pathogen Informatics"/>
        </authorList>
    </citation>
    <scope>NUCLEOTIDE SEQUENCE [LARGE SCALE GENOMIC DNA]</scope>
    <source>
        <strain evidence="10 11">2789STDY5834865</strain>
    </source>
</reference>
<dbReference type="CDD" id="cd01335">
    <property type="entry name" value="Radical_SAM"/>
    <property type="match status" value="1"/>
</dbReference>
<dbReference type="SFLD" id="SFLDF00562">
    <property type="entry name" value="HemN-like__clustered_with_heat"/>
    <property type="match status" value="1"/>
</dbReference>
<evidence type="ECO:0000256" key="1">
    <source>
        <dbReference type="ARBA" id="ARBA00006100"/>
    </source>
</evidence>
<dbReference type="Pfam" id="PF06969">
    <property type="entry name" value="HemN_C"/>
    <property type="match status" value="1"/>
</dbReference>
<dbReference type="PANTHER" id="PTHR13932:SF5">
    <property type="entry name" value="RADICAL S-ADENOSYL METHIONINE DOMAIN-CONTAINING PROTEIN 1, MITOCHONDRIAL"/>
    <property type="match status" value="1"/>
</dbReference>
<dbReference type="GO" id="GO:0004109">
    <property type="term" value="F:coproporphyrinogen oxidase activity"/>
    <property type="evidence" value="ECO:0007669"/>
    <property type="project" value="InterPro"/>
</dbReference>
<dbReference type="EMBL" id="CZAB01000055">
    <property type="protein sequence ID" value="CUP83445.1"/>
    <property type="molecule type" value="Genomic_DNA"/>
</dbReference>